<keyword evidence="4" id="KW-1185">Reference proteome</keyword>
<feature type="region of interest" description="Disordered" evidence="1">
    <location>
        <begin position="25"/>
        <end position="73"/>
    </location>
</feature>
<organism evidence="3 4">
    <name type="scientific">Meloidogyne graminicola</name>
    <dbReference type="NCBI Taxonomy" id="189291"/>
    <lineage>
        <taxon>Eukaryota</taxon>
        <taxon>Metazoa</taxon>
        <taxon>Ecdysozoa</taxon>
        <taxon>Nematoda</taxon>
        <taxon>Chromadorea</taxon>
        <taxon>Rhabditida</taxon>
        <taxon>Tylenchina</taxon>
        <taxon>Tylenchomorpha</taxon>
        <taxon>Tylenchoidea</taxon>
        <taxon>Meloidogynidae</taxon>
        <taxon>Meloidogyninae</taxon>
        <taxon>Meloidogyne</taxon>
    </lineage>
</organism>
<comment type="caution">
    <text evidence="3">The sequence shown here is derived from an EMBL/GenBank/DDBJ whole genome shotgun (WGS) entry which is preliminary data.</text>
</comment>
<accession>A0A8S9ZWV8</accession>
<dbReference type="AlphaFoldDB" id="A0A8S9ZWV8"/>
<gene>
    <name evidence="3" type="ORF">Mgra_00003061</name>
</gene>
<dbReference type="EMBL" id="JABEBT010000019">
    <property type="protein sequence ID" value="KAF7637544.1"/>
    <property type="molecule type" value="Genomic_DNA"/>
</dbReference>
<keyword evidence="2" id="KW-0732">Signal</keyword>
<dbReference type="Proteomes" id="UP000605970">
    <property type="component" value="Unassembled WGS sequence"/>
</dbReference>
<evidence type="ECO:0000256" key="1">
    <source>
        <dbReference type="SAM" id="MobiDB-lite"/>
    </source>
</evidence>
<evidence type="ECO:0000313" key="3">
    <source>
        <dbReference type="EMBL" id="KAF7637544.1"/>
    </source>
</evidence>
<feature type="signal peptide" evidence="2">
    <location>
        <begin position="1"/>
        <end position="19"/>
    </location>
</feature>
<protein>
    <submittedName>
        <fullName evidence="3">Uncharacterized protein</fullName>
    </submittedName>
</protein>
<reference evidence="3" key="1">
    <citation type="journal article" date="2020" name="Ecol. Evol.">
        <title>Genome structure and content of the rice root-knot nematode (Meloidogyne graminicola).</title>
        <authorList>
            <person name="Phan N.T."/>
            <person name="Danchin E.G.J."/>
            <person name="Klopp C."/>
            <person name="Perfus-Barbeoch L."/>
            <person name="Kozlowski D.K."/>
            <person name="Koutsovoulos G.D."/>
            <person name="Lopez-Roques C."/>
            <person name="Bouchez O."/>
            <person name="Zahm M."/>
            <person name="Besnard G."/>
            <person name="Bellafiore S."/>
        </authorList>
    </citation>
    <scope>NUCLEOTIDE SEQUENCE</scope>
    <source>
        <strain evidence="3">VN-18</strain>
    </source>
</reference>
<evidence type="ECO:0000313" key="4">
    <source>
        <dbReference type="Proteomes" id="UP000605970"/>
    </source>
</evidence>
<proteinExistence type="predicted"/>
<evidence type="ECO:0000256" key="2">
    <source>
        <dbReference type="SAM" id="SignalP"/>
    </source>
</evidence>
<name>A0A8S9ZWV8_9BILA</name>
<feature type="chain" id="PRO_5035831878" evidence="2">
    <location>
        <begin position="20"/>
        <end position="73"/>
    </location>
</feature>
<sequence length="73" mass="7612">MKLILLNALLLVLICIVCSEIQYPTPAPSSSKIPSSSKAPSSSKLPPSSSKAPPSSKASSSSKTPRPTTPKYQ</sequence>
<feature type="compositionally biased region" description="Low complexity" evidence="1">
    <location>
        <begin position="28"/>
        <end position="73"/>
    </location>
</feature>